<evidence type="ECO:0000313" key="3">
    <source>
        <dbReference type="Proteomes" id="UP000535589"/>
    </source>
</evidence>
<feature type="chain" id="PRO_5030949415" description="Acid stress chaperone HdeA" evidence="1">
    <location>
        <begin position="22"/>
        <end position="97"/>
    </location>
</feature>
<dbReference type="GO" id="GO:0030288">
    <property type="term" value="C:outer membrane-bounded periplasmic space"/>
    <property type="evidence" value="ECO:0007669"/>
    <property type="project" value="InterPro"/>
</dbReference>
<evidence type="ECO:0008006" key="4">
    <source>
        <dbReference type="Google" id="ProtNLM"/>
    </source>
</evidence>
<reference evidence="2 3" key="1">
    <citation type="submission" date="2020-04" db="EMBL/GenBank/DDBJ databases">
        <title>Vibrio sp. SM6, a novel species isolated from seawater.</title>
        <authorList>
            <person name="Wang X."/>
        </authorList>
    </citation>
    <scope>NUCLEOTIDE SEQUENCE [LARGE SCALE GENOMIC DNA]</scope>
    <source>
        <strain evidence="2 3">SM6</strain>
    </source>
</reference>
<dbReference type="RefSeq" id="WP_168834967.1">
    <property type="nucleotide sequence ID" value="NZ_JABAIK010000002.1"/>
</dbReference>
<dbReference type="InterPro" id="IPR038303">
    <property type="entry name" value="HdeA/HdeB_sf"/>
</dbReference>
<comment type="caution">
    <text evidence="2">The sequence shown here is derived from an EMBL/GenBank/DDBJ whole genome shotgun (WGS) entry which is preliminary data.</text>
</comment>
<accession>A0A7X8YFG1</accession>
<feature type="signal peptide" evidence="1">
    <location>
        <begin position="1"/>
        <end position="21"/>
    </location>
</feature>
<keyword evidence="1" id="KW-0732">Signal</keyword>
<proteinExistence type="predicted"/>
<gene>
    <name evidence="2" type="ORF">HGP28_03075</name>
</gene>
<evidence type="ECO:0000313" key="2">
    <source>
        <dbReference type="EMBL" id="NLS11873.1"/>
    </source>
</evidence>
<dbReference type="Proteomes" id="UP000535589">
    <property type="component" value="Unassembled WGS sequence"/>
</dbReference>
<dbReference type="InterPro" id="IPR036831">
    <property type="entry name" value="HdeA_sf"/>
</dbReference>
<dbReference type="SUPFAM" id="SSF47752">
    <property type="entry name" value="Protein HNS-dependent expression A, HdeA"/>
    <property type="match status" value="1"/>
</dbReference>
<dbReference type="GO" id="GO:0071468">
    <property type="term" value="P:cellular response to acidic pH"/>
    <property type="evidence" value="ECO:0007669"/>
    <property type="project" value="InterPro"/>
</dbReference>
<protein>
    <recommendedName>
        <fullName evidence="4">Acid stress chaperone HdeA</fullName>
    </recommendedName>
</protein>
<dbReference type="AlphaFoldDB" id="A0A7X8YFG1"/>
<dbReference type="EMBL" id="JABAIK010000002">
    <property type="protein sequence ID" value="NLS11873.1"/>
    <property type="molecule type" value="Genomic_DNA"/>
</dbReference>
<name>A0A7X8YFG1_9VIBR</name>
<organism evidence="2 3">
    <name type="scientific">Vibrio agarilyticus</name>
    <dbReference type="NCBI Taxonomy" id="2726741"/>
    <lineage>
        <taxon>Bacteria</taxon>
        <taxon>Pseudomonadati</taxon>
        <taxon>Pseudomonadota</taxon>
        <taxon>Gammaproteobacteria</taxon>
        <taxon>Vibrionales</taxon>
        <taxon>Vibrionaceae</taxon>
        <taxon>Vibrio</taxon>
    </lineage>
</organism>
<sequence>MKIKALAVGAMLASASFFSLADGHAAKPATMTVDMDCEVLLGQDYSLVPVAIGYIVSANSITEIAQLDPVEVDDIVEACQQAPKSKVSDVVKKEMTN</sequence>
<evidence type="ECO:0000256" key="1">
    <source>
        <dbReference type="SAM" id="SignalP"/>
    </source>
</evidence>
<dbReference type="Gene3D" id="1.10.890.10">
    <property type="entry name" value="HNS-dependent expression A"/>
    <property type="match status" value="1"/>
</dbReference>
<keyword evidence="3" id="KW-1185">Reference proteome</keyword>